<dbReference type="SUPFAM" id="SSF46626">
    <property type="entry name" value="Cytochrome c"/>
    <property type="match status" value="2"/>
</dbReference>
<organism evidence="9 10">
    <name type="scientific">Photobacterium indicum</name>
    <dbReference type="NCBI Taxonomy" id="81447"/>
    <lineage>
        <taxon>Bacteria</taxon>
        <taxon>Pseudomonadati</taxon>
        <taxon>Pseudomonadota</taxon>
        <taxon>Gammaproteobacteria</taxon>
        <taxon>Vibrionales</taxon>
        <taxon>Vibrionaceae</taxon>
        <taxon>Photobacterium</taxon>
    </lineage>
</organism>
<evidence type="ECO:0000256" key="6">
    <source>
        <dbReference type="ARBA" id="ARBA00023004"/>
    </source>
</evidence>
<dbReference type="Proteomes" id="UP000241803">
    <property type="component" value="Unassembled WGS sequence"/>
</dbReference>
<dbReference type="GO" id="GO:0046872">
    <property type="term" value="F:metal ion binding"/>
    <property type="evidence" value="ECO:0007669"/>
    <property type="project" value="UniProtKB-KW"/>
</dbReference>
<dbReference type="GO" id="GO:0004130">
    <property type="term" value="F:cytochrome-c peroxidase activity"/>
    <property type="evidence" value="ECO:0007669"/>
    <property type="project" value="TreeGrafter"/>
</dbReference>
<evidence type="ECO:0000256" key="1">
    <source>
        <dbReference type="ARBA" id="ARBA00004196"/>
    </source>
</evidence>
<keyword evidence="10" id="KW-1185">Reference proteome</keyword>
<protein>
    <submittedName>
        <fullName evidence="9">Methylamine utilization protein</fullName>
    </submittedName>
</protein>
<dbReference type="AlphaFoldDB" id="A0A2T3LDB9"/>
<keyword evidence="3 7" id="KW-0479">Metal-binding</keyword>
<dbReference type="EMBL" id="PYOC01000001">
    <property type="protein sequence ID" value="PSV49373.1"/>
    <property type="molecule type" value="Genomic_DNA"/>
</dbReference>
<evidence type="ECO:0000313" key="10">
    <source>
        <dbReference type="Proteomes" id="UP000241803"/>
    </source>
</evidence>
<comment type="subcellular location">
    <subcellularLocation>
        <location evidence="1">Cell envelope</location>
    </subcellularLocation>
</comment>
<dbReference type="Gene3D" id="1.10.760.10">
    <property type="entry name" value="Cytochrome c-like domain"/>
    <property type="match status" value="2"/>
</dbReference>
<dbReference type="GO" id="GO:0020037">
    <property type="term" value="F:heme binding"/>
    <property type="evidence" value="ECO:0007669"/>
    <property type="project" value="InterPro"/>
</dbReference>
<dbReference type="InterPro" id="IPR036909">
    <property type="entry name" value="Cyt_c-like_dom_sf"/>
</dbReference>
<evidence type="ECO:0000313" key="9">
    <source>
        <dbReference type="EMBL" id="PSV49373.1"/>
    </source>
</evidence>
<gene>
    <name evidence="9" type="ORF">C9J47_02055</name>
</gene>
<evidence type="ECO:0000259" key="8">
    <source>
        <dbReference type="PROSITE" id="PS51007"/>
    </source>
</evidence>
<evidence type="ECO:0000256" key="7">
    <source>
        <dbReference type="PROSITE-ProRule" id="PRU00433"/>
    </source>
</evidence>
<dbReference type="InterPro" id="IPR004852">
    <property type="entry name" value="Di-haem_cyt_c_peroxidsae"/>
</dbReference>
<keyword evidence="6 7" id="KW-0408">Iron</keyword>
<feature type="domain" description="Cytochrome c" evidence="8">
    <location>
        <begin position="256"/>
        <end position="364"/>
    </location>
</feature>
<name>A0A2T3LDB9_9GAMM</name>
<keyword evidence="5" id="KW-0560">Oxidoreductase</keyword>
<keyword evidence="4" id="KW-0732">Signal</keyword>
<dbReference type="InterPro" id="IPR009056">
    <property type="entry name" value="Cyt_c-like_dom"/>
</dbReference>
<feature type="domain" description="Cytochrome c" evidence="8">
    <location>
        <begin position="63"/>
        <end position="194"/>
    </location>
</feature>
<dbReference type="PROSITE" id="PS51007">
    <property type="entry name" value="CYTC"/>
    <property type="match status" value="2"/>
</dbReference>
<evidence type="ECO:0000256" key="4">
    <source>
        <dbReference type="ARBA" id="ARBA00022729"/>
    </source>
</evidence>
<accession>A0A2T3LDB9</accession>
<dbReference type="GO" id="GO:0009055">
    <property type="term" value="F:electron transfer activity"/>
    <property type="evidence" value="ECO:0007669"/>
    <property type="project" value="InterPro"/>
</dbReference>
<dbReference type="InterPro" id="IPR051395">
    <property type="entry name" value="Cytochrome_c_Peroxidase/MauG"/>
</dbReference>
<dbReference type="PANTHER" id="PTHR30600:SF10">
    <property type="entry name" value="BLL6722 PROTEIN"/>
    <property type="match status" value="1"/>
</dbReference>
<evidence type="ECO:0000256" key="3">
    <source>
        <dbReference type="ARBA" id="ARBA00022723"/>
    </source>
</evidence>
<evidence type="ECO:0000256" key="2">
    <source>
        <dbReference type="ARBA" id="ARBA00022617"/>
    </source>
</evidence>
<keyword evidence="2 7" id="KW-0349">Heme</keyword>
<comment type="caution">
    <text evidence="9">The sequence shown here is derived from an EMBL/GenBank/DDBJ whole genome shotgun (WGS) entry which is preliminary data.</text>
</comment>
<dbReference type="PANTHER" id="PTHR30600">
    <property type="entry name" value="CYTOCHROME C PEROXIDASE-RELATED"/>
    <property type="match status" value="1"/>
</dbReference>
<reference evidence="9 10" key="1">
    <citation type="submission" date="2018-03" db="EMBL/GenBank/DDBJ databases">
        <title>Whole genome sequencing of Histamine producing bacteria.</title>
        <authorList>
            <person name="Butler K."/>
        </authorList>
    </citation>
    <scope>NUCLEOTIDE SEQUENCE [LARGE SCALE GENOMIC DNA]</scope>
    <source>
        <strain evidence="9 10">ATCC 19614</strain>
    </source>
</reference>
<proteinExistence type="predicted"/>
<evidence type="ECO:0000256" key="5">
    <source>
        <dbReference type="ARBA" id="ARBA00023002"/>
    </source>
</evidence>
<sequence>MLNKAMVIVGSAITVLLIYLITYNPAPVITIWTDEELAILRSLRLPSKWEINDPSNNYLLNPQAALLGKLLFSDTQLSRYQQIACASCHQPEHYFTLAANSDISLDKQVPTLLGIASFNWFMLDGSADSLWAQALKPLENHIEHGGTRTQYVQYVLNRYPQLYQTVFGSLPALLMNTILPEQASPTSQYVEEQKNWQWLGIQIQTEINRVYANIGKSLAAYQATLWPRDTRFDRYIDQVTEPSRSPDIGGKPLLSENEIAGLKLFISEQGQCIRCHNGALFSNGDFHATTVPTPHLSAQKGRFTGVEHALKDPFNCLGYYSDSESAQCKELIFIKRASDELKGAIKVPSLRNIADTAPYMHAGQFSTLTEVLHYYNRAATPFGTHSDLAPLKLLPYQLNQLEVFLLTLSEENIDEPTR</sequence>
<dbReference type="Pfam" id="PF03150">
    <property type="entry name" value="CCP_MauG"/>
    <property type="match status" value="1"/>
</dbReference>
<dbReference type="RefSeq" id="WP_107252013.1">
    <property type="nucleotide sequence ID" value="NZ_PYOC01000001.1"/>
</dbReference>
<dbReference type="GO" id="GO:0030313">
    <property type="term" value="C:cell envelope"/>
    <property type="evidence" value="ECO:0007669"/>
    <property type="project" value="UniProtKB-SubCell"/>
</dbReference>